<keyword evidence="2" id="KW-1133">Transmembrane helix</keyword>
<feature type="transmembrane region" description="Helical" evidence="2">
    <location>
        <begin position="21"/>
        <end position="39"/>
    </location>
</feature>
<evidence type="ECO:0000313" key="3">
    <source>
        <dbReference type="EnsemblMetazoa" id="GBRI002589-PA"/>
    </source>
</evidence>
<protein>
    <submittedName>
        <fullName evidence="3">Uncharacterized protein</fullName>
    </submittedName>
</protein>
<organism evidence="3 4">
    <name type="scientific">Glossina brevipalpis</name>
    <dbReference type="NCBI Taxonomy" id="37001"/>
    <lineage>
        <taxon>Eukaryota</taxon>
        <taxon>Metazoa</taxon>
        <taxon>Ecdysozoa</taxon>
        <taxon>Arthropoda</taxon>
        <taxon>Hexapoda</taxon>
        <taxon>Insecta</taxon>
        <taxon>Pterygota</taxon>
        <taxon>Neoptera</taxon>
        <taxon>Endopterygota</taxon>
        <taxon>Diptera</taxon>
        <taxon>Brachycera</taxon>
        <taxon>Muscomorpha</taxon>
        <taxon>Hippoboscoidea</taxon>
        <taxon>Glossinidae</taxon>
        <taxon>Glossina</taxon>
    </lineage>
</organism>
<dbReference type="VEuPathDB" id="VectorBase:GBRI002589"/>
<proteinExistence type="predicted"/>
<evidence type="ECO:0000256" key="1">
    <source>
        <dbReference type="SAM" id="MobiDB-lite"/>
    </source>
</evidence>
<keyword evidence="4" id="KW-1185">Reference proteome</keyword>
<dbReference type="EnsemblMetazoa" id="GBRI002589-RA">
    <property type="protein sequence ID" value="GBRI002589-PA"/>
    <property type="gene ID" value="GBRI002589"/>
</dbReference>
<reference evidence="4" key="1">
    <citation type="submission" date="2014-03" db="EMBL/GenBank/DDBJ databases">
        <authorList>
            <person name="Aksoy S."/>
            <person name="Warren W."/>
            <person name="Wilson R.K."/>
        </authorList>
    </citation>
    <scope>NUCLEOTIDE SEQUENCE [LARGE SCALE GENOMIC DNA]</scope>
    <source>
        <strain evidence="4">IAEA</strain>
    </source>
</reference>
<name>A0A1A9W177_9MUSC</name>
<reference evidence="3" key="2">
    <citation type="submission" date="2020-05" db="UniProtKB">
        <authorList>
            <consortium name="EnsemblMetazoa"/>
        </authorList>
    </citation>
    <scope>IDENTIFICATION</scope>
    <source>
        <strain evidence="3">IAEA</strain>
    </source>
</reference>
<dbReference type="AlphaFoldDB" id="A0A1A9W177"/>
<evidence type="ECO:0000256" key="2">
    <source>
        <dbReference type="SAM" id="Phobius"/>
    </source>
</evidence>
<dbReference type="Proteomes" id="UP000091820">
    <property type="component" value="Unassembled WGS sequence"/>
</dbReference>
<accession>A0A1A9W177</accession>
<evidence type="ECO:0000313" key="4">
    <source>
        <dbReference type="Proteomes" id="UP000091820"/>
    </source>
</evidence>
<keyword evidence="2" id="KW-0472">Membrane</keyword>
<feature type="region of interest" description="Disordered" evidence="1">
    <location>
        <begin position="114"/>
        <end position="139"/>
    </location>
</feature>
<keyword evidence="2" id="KW-0812">Transmembrane</keyword>
<sequence length="160" mass="18000">MAYKRRGFQITYKQNSKNRVKLVRTLVCILFSWKCIVDYPPTTGFGPLCSSVMGYKRSKHKEQKTPPSYKGSDRILHYIIITNMFVIAIICNRYGCIRDGSDSVVLTATSIGQVSESSGSSGKVGGPSQDNLAGRRMRSRRTRGYSLHIISVNWKLKTNI</sequence>
<feature type="transmembrane region" description="Helical" evidence="2">
    <location>
        <begin position="75"/>
        <end position="94"/>
    </location>
</feature>